<comment type="similarity">
    <text evidence="2 18">Belongs to the ATP-dependent DNA ligase family.</text>
</comment>
<dbReference type="InterPro" id="IPR012310">
    <property type="entry name" value="DNA_ligase_ATP-dep_cent"/>
</dbReference>
<keyword evidence="15" id="KW-0131">Cell cycle</keyword>
<comment type="subcellular location">
    <subcellularLocation>
        <location evidence="1">Nucleus</location>
    </subcellularLocation>
</comment>
<evidence type="ECO:0000256" key="3">
    <source>
        <dbReference type="ARBA" id="ARBA00022598"/>
    </source>
</evidence>
<dbReference type="GO" id="GO:0071897">
    <property type="term" value="P:DNA biosynthetic process"/>
    <property type="evidence" value="ECO:0007669"/>
    <property type="project" value="InterPro"/>
</dbReference>
<keyword evidence="12 17" id="KW-0233">DNA recombination</keyword>
<evidence type="ECO:0000256" key="5">
    <source>
        <dbReference type="ARBA" id="ARBA00022705"/>
    </source>
</evidence>
<dbReference type="GO" id="GO:0070421">
    <property type="term" value="C:DNA ligase III-XRCC1 complex"/>
    <property type="evidence" value="ECO:0007669"/>
    <property type="project" value="TreeGrafter"/>
</dbReference>
<dbReference type="GO" id="GO:0005524">
    <property type="term" value="F:ATP binding"/>
    <property type="evidence" value="ECO:0007669"/>
    <property type="project" value="UniProtKB-KW"/>
</dbReference>
<evidence type="ECO:0000313" key="21">
    <source>
        <dbReference type="EMBL" id="ERL88073.1"/>
    </source>
</evidence>
<evidence type="ECO:0000256" key="15">
    <source>
        <dbReference type="ARBA" id="ARBA00023306"/>
    </source>
</evidence>
<keyword evidence="11 17" id="KW-0067">ATP-binding</keyword>
<dbReference type="GO" id="GO:0008270">
    <property type="term" value="F:zinc ion binding"/>
    <property type="evidence" value="ECO:0007669"/>
    <property type="project" value="UniProtKB-KW"/>
</dbReference>
<dbReference type="PROSITE" id="PS50064">
    <property type="entry name" value="ZF_PARP_2"/>
    <property type="match status" value="1"/>
</dbReference>
<dbReference type="PROSITE" id="PS50160">
    <property type="entry name" value="DNA_LIGASE_A3"/>
    <property type="match status" value="1"/>
</dbReference>
<dbReference type="InterPro" id="IPR050191">
    <property type="entry name" value="ATP-dep_DNA_ligase"/>
</dbReference>
<evidence type="ECO:0000256" key="7">
    <source>
        <dbReference type="ARBA" id="ARBA00022741"/>
    </source>
</evidence>
<evidence type="ECO:0000256" key="10">
    <source>
        <dbReference type="ARBA" id="ARBA00022833"/>
    </source>
</evidence>
<keyword evidence="9" id="KW-0863">Zinc-finger</keyword>
<dbReference type="SUPFAM" id="SSF56091">
    <property type="entry name" value="DNA ligase/mRNA capping enzyme, catalytic domain"/>
    <property type="match status" value="1"/>
</dbReference>
<dbReference type="NCBIfam" id="TIGR00574">
    <property type="entry name" value="dnl1"/>
    <property type="match status" value="1"/>
</dbReference>
<dbReference type="PROSITE" id="PS00697">
    <property type="entry name" value="DNA_LIGASE_A1"/>
    <property type="match status" value="1"/>
</dbReference>
<dbReference type="GO" id="GO:0006302">
    <property type="term" value="P:double-strand break repair"/>
    <property type="evidence" value="ECO:0007669"/>
    <property type="project" value="TreeGrafter"/>
</dbReference>
<gene>
    <name evidence="21" type="ORF">D910_05462</name>
</gene>
<organism evidence="21 22">
    <name type="scientific">Dendroctonus ponderosae</name>
    <name type="common">Mountain pine beetle</name>
    <dbReference type="NCBI Taxonomy" id="77166"/>
    <lineage>
        <taxon>Eukaryota</taxon>
        <taxon>Metazoa</taxon>
        <taxon>Ecdysozoa</taxon>
        <taxon>Arthropoda</taxon>
        <taxon>Hexapoda</taxon>
        <taxon>Insecta</taxon>
        <taxon>Pterygota</taxon>
        <taxon>Neoptera</taxon>
        <taxon>Endopterygota</taxon>
        <taxon>Coleoptera</taxon>
        <taxon>Polyphaga</taxon>
        <taxon>Cucujiformia</taxon>
        <taxon>Curculionidae</taxon>
        <taxon>Scolytinae</taxon>
        <taxon>Dendroctonus</taxon>
    </lineage>
</organism>
<dbReference type="Gene3D" id="3.30.470.30">
    <property type="entry name" value="DNA ligase/mRNA capping enzyme"/>
    <property type="match status" value="1"/>
</dbReference>
<keyword evidence="6" id="KW-0479">Metal-binding</keyword>
<keyword evidence="14" id="KW-0539">Nucleus</keyword>
<evidence type="ECO:0000256" key="17">
    <source>
        <dbReference type="RuleBase" id="RU000617"/>
    </source>
</evidence>
<evidence type="ECO:0000256" key="4">
    <source>
        <dbReference type="ARBA" id="ARBA00022618"/>
    </source>
</evidence>
<dbReference type="OrthoDB" id="206088at2759"/>
<keyword evidence="7 17" id="KW-0547">Nucleotide-binding</keyword>
<dbReference type="Pfam" id="PF04675">
    <property type="entry name" value="DNA_ligase_A_N"/>
    <property type="match status" value="1"/>
</dbReference>
<dbReference type="SMART" id="SM01336">
    <property type="entry name" value="zf-PARP"/>
    <property type="match status" value="1"/>
</dbReference>
<sequence>MASSVKYLEFFKFLVCHGLLNLSISEFHVTRARDTSSAGIEHFGDLATARVDETQGGRPYERNTDSKVKAIDLEHGQEETEMLHLLREFDVNDVDANISRKMSDNEQEERIFELELAKNGRAGCKKCKQKCLQGVLRIAKITANPFGEGKMKNWHHINCLFEIFKKQRSTTKRIENEDDIIGFNAISSDEQNSIRDQIQQLNQFFGVPKKTHSKKVTQASSKAASSKSVLSGVNVVSDSTTDDLFKTFQKIVKEVANHPSYLDKTRIIKNFFEKGTSGEGFKGDVEVWCRLLLPASVKRIYNLQSRQLVKVFSRIFLEDHEEMLEHLEQGKVKNALEDIASIYNPKCKSQKYSPLPTGSTFTVQKVDAFLEKLSKLTKEEDQIGHFSNILKHLTADDLKTIIRLIKHDLRMGAGAKHILEGIHPDAYSVYKASKDLDGVVERCFGNKKVQSAEIKILTPVFPMLAEACKSVEHAMKKCPNGMFSEIKYDGERVQVHKHGNEFKYFSRSLKPVMPHKVAHFKEYIPKAFPHAKDLILDTEILMMDTKTGKPLPFGTLGVHKKAQFQDANVCLFVFDCIYYNGESLMQKPLKERKNILHTTMKEVPNRIVFSEMQEIDEPGKLAKMIAKVLKLATVNCRINLKGDNLTTPYFLEILDML</sequence>
<dbReference type="GO" id="GO:0006273">
    <property type="term" value="P:lagging strand elongation"/>
    <property type="evidence" value="ECO:0007669"/>
    <property type="project" value="TreeGrafter"/>
</dbReference>
<evidence type="ECO:0000256" key="8">
    <source>
        <dbReference type="ARBA" id="ARBA00022763"/>
    </source>
</evidence>
<dbReference type="InterPro" id="IPR016059">
    <property type="entry name" value="DNA_ligase_ATP-dep_CS"/>
</dbReference>
<dbReference type="Pfam" id="PF01068">
    <property type="entry name" value="DNA_ligase_A_M"/>
    <property type="match status" value="1"/>
</dbReference>
<feature type="domain" description="PARP-type" evidence="19">
    <location>
        <begin position="112"/>
        <end position="202"/>
    </location>
</feature>
<keyword evidence="3 17" id="KW-0436">Ligase</keyword>
<dbReference type="InterPro" id="IPR012308">
    <property type="entry name" value="DNA_ligase_ATP-dep_N"/>
</dbReference>
<evidence type="ECO:0000256" key="11">
    <source>
        <dbReference type="ARBA" id="ARBA00022840"/>
    </source>
</evidence>
<dbReference type="InterPro" id="IPR036957">
    <property type="entry name" value="Znf_PARP_sf"/>
</dbReference>
<dbReference type="EMBL" id="KB632019">
    <property type="protein sequence ID" value="ERL88073.1"/>
    <property type="molecule type" value="Genomic_DNA"/>
</dbReference>
<evidence type="ECO:0000256" key="16">
    <source>
        <dbReference type="ARBA" id="ARBA00034003"/>
    </source>
</evidence>
<dbReference type="InterPro" id="IPR001510">
    <property type="entry name" value="Znf_PARP"/>
</dbReference>
<dbReference type="Gene3D" id="3.30.1740.10">
    <property type="entry name" value="Zinc finger, PARP-type"/>
    <property type="match status" value="1"/>
</dbReference>
<evidence type="ECO:0000256" key="6">
    <source>
        <dbReference type="ARBA" id="ARBA00022723"/>
    </source>
</evidence>
<evidence type="ECO:0000256" key="12">
    <source>
        <dbReference type="ARBA" id="ARBA00023172"/>
    </source>
</evidence>
<dbReference type="CDD" id="cd07902">
    <property type="entry name" value="Adenylation_DNA_ligase_III"/>
    <property type="match status" value="1"/>
</dbReference>
<comment type="catalytic activity">
    <reaction evidence="16 17">
        <text>ATP + (deoxyribonucleotide)n-3'-hydroxyl + 5'-phospho-(deoxyribonucleotide)m = (deoxyribonucleotide)n+m + AMP + diphosphate.</text>
        <dbReference type="EC" id="6.5.1.1"/>
    </reaction>
</comment>
<protein>
    <recommendedName>
        <fullName evidence="17">DNA ligase</fullName>
        <ecNumber evidence="17">6.5.1.1</ecNumber>
    </recommendedName>
</protein>
<dbReference type="GO" id="GO:0003910">
    <property type="term" value="F:DNA ligase (ATP) activity"/>
    <property type="evidence" value="ECO:0007669"/>
    <property type="project" value="UniProtKB-EC"/>
</dbReference>
<dbReference type="GO" id="GO:0051301">
    <property type="term" value="P:cell division"/>
    <property type="evidence" value="ECO:0007669"/>
    <property type="project" value="UniProtKB-KW"/>
</dbReference>
<dbReference type="FunFam" id="3.30.470.30:FF:000003">
    <property type="entry name" value="DNA ligase"/>
    <property type="match status" value="1"/>
</dbReference>
<dbReference type="SUPFAM" id="SSF57716">
    <property type="entry name" value="Glucocorticoid receptor-like (DNA-binding domain)"/>
    <property type="match status" value="1"/>
</dbReference>
<evidence type="ECO:0000259" key="20">
    <source>
        <dbReference type="PROSITE" id="PS50160"/>
    </source>
</evidence>
<keyword evidence="8 17" id="KW-0227">DNA damage</keyword>
<evidence type="ECO:0000256" key="1">
    <source>
        <dbReference type="ARBA" id="ARBA00004123"/>
    </source>
</evidence>
<dbReference type="STRING" id="77166.U4U6W1"/>
<evidence type="ECO:0000256" key="18">
    <source>
        <dbReference type="RuleBase" id="RU004196"/>
    </source>
</evidence>
<evidence type="ECO:0000256" key="2">
    <source>
        <dbReference type="ARBA" id="ARBA00007572"/>
    </source>
</evidence>
<keyword evidence="5" id="KW-0235">DNA replication</keyword>
<evidence type="ECO:0000256" key="13">
    <source>
        <dbReference type="ARBA" id="ARBA00023204"/>
    </source>
</evidence>
<dbReference type="PANTHER" id="PTHR45674:SF9">
    <property type="entry name" value="DNA LIGASE 3"/>
    <property type="match status" value="1"/>
</dbReference>
<dbReference type="InterPro" id="IPR036599">
    <property type="entry name" value="DNA_ligase_N_sf"/>
</dbReference>
<feature type="domain" description="ATP-dependent DNA ligase family profile" evidence="20">
    <location>
        <begin position="562"/>
        <end position="630"/>
    </location>
</feature>
<dbReference type="GO" id="GO:0006310">
    <property type="term" value="P:DNA recombination"/>
    <property type="evidence" value="ECO:0007669"/>
    <property type="project" value="UniProtKB-KW"/>
</dbReference>
<keyword evidence="4" id="KW-0132">Cell division</keyword>
<evidence type="ECO:0000256" key="14">
    <source>
        <dbReference type="ARBA" id="ARBA00023242"/>
    </source>
</evidence>
<evidence type="ECO:0000313" key="22">
    <source>
        <dbReference type="Proteomes" id="UP000030742"/>
    </source>
</evidence>
<dbReference type="AlphaFoldDB" id="U4U6W1"/>
<dbReference type="Gene3D" id="3.30.1490.70">
    <property type="match status" value="1"/>
</dbReference>
<evidence type="ECO:0000259" key="19">
    <source>
        <dbReference type="PROSITE" id="PS50064"/>
    </source>
</evidence>
<keyword evidence="10" id="KW-0862">Zinc</keyword>
<proteinExistence type="inferred from homology"/>
<dbReference type="PANTHER" id="PTHR45674">
    <property type="entry name" value="DNA LIGASE 1/3 FAMILY MEMBER"/>
    <property type="match status" value="1"/>
</dbReference>
<dbReference type="Gene3D" id="1.10.3260.10">
    <property type="entry name" value="DNA ligase, ATP-dependent, N-terminal domain"/>
    <property type="match status" value="1"/>
</dbReference>
<dbReference type="GO" id="GO:0003677">
    <property type="term" value="F:DNA binding"/>
    <property type="evidence" value="ECO:0007669"/>
    <property type="project" value="InterPro"/>
</dbReference>
<name>U4U6W1_DENPD</name>
<accession>U4U6W1</accession>
<dbReference type="Proteomes" id="UP000030742">
    <property type="component" value="Unassembled WGS sequence"/>
</dbReference>
<dbReference type="Pfam" id="PF00645">
    <property type="entry name" value="zf-PARP"/>
    <property type="match status" value="1"/>
</dbReference>
<keyword evidence="13 17" id="KW-0234">DNA repair</keyword>
<dbReference type="InterPro" id="IPR000977">
    <property type="entry name" value="DNA_ligase_ATP-dep"/>
</dbReference>
<evidence type="ECO:0000256" key="9">
    <source>
        <dbReference type="ARBA" id="ARBA00022771"/>
    </source>
</evidence>
<dbReference type="EC" id="6.5.1.1" evidence="17"/>
<reference evidence="21 22" key="1">
    <citation type="journal article" date="2013" name="Genome Biol.">
        <title>Draft genome of the mountain pine beetle, Dendroctonus ponderosae Hopkins, a major forest pest.</title>
        <authorList>
            <person name="Keeling C.I."/>
            <person name="Yuen M.M."/>
            <person name="Liao N.Y."/>
            <person name="Docking T.R."/>
            <person name="Chan S.K."/>
            <person name="Taylor G.A."/>
            <person name="Palmquist D.L."/>
            <person name="Jackman S.D."/>
            <person name="Nguyen A."/>
            <person name="Li M."/>
            <person name="Henderson H."/>
            <person name="Janes J.K."/>
            <person name="Zhao Y."/>
            <person name="Pandoh P."/>
            <person name="Moore R."/>
            <person name="Sperling F.A."/>
            <person name="Huber D.P."/>
            <person name="Birol I."/>
            <person name="Jones S.J."/>
            <person name="Bohlmann J."/>
        </authorList>
    </citation>
    <scope>NUCLEOTIDE SEQUENCE</scope>
</reference>